<protein>
    <submittedName>
        <fullName evidence="1">Uncharacterized protein</fullName>
    </submittedName>
</protein>
<name>A0AAN8XJA3_HALRR</name>
<organism evidence="1 2">
    <name type="scientific">Halocaridina rubra</name>
    <name type="common">Hawaiian red shrimp</name>
    <dbReference type="NCBI Taxonomy" id="373956"/>
    <lineage>
        <taxon>Eukaryota</taxon>
        <taxon>Metazoa</taxon>
        <taxon>Ecdysozoa</taxon>
        <taxon>Arthropoda</taxon>
        <taxon>Crustacea</taxon>
        <taxon>Multicrustacea</taxon>
        <taxon>Malacostraca</taxon>
        <taxon>Eumalacostraca</taxon>
        <taxon>Eucarida</taxon>
        <taxon>Decapoda</taxon>
        <taxon>Pleocyemata</taxon>
        <taxon>Caridea</taxon>
        <taxon>Atyoidea</taxon>
        <taxon>Atyidae</taxon>
        <taxon>Halocaridina</taxon>
    </lineage>
</organism>
<dbReference type="Proteomes" id="UP001381693">
    <property type="component" value="Unassembled WGS sequence"/>
</dbReference>
<dbReference type="AlphaFoldDB" id="A0AAN8XJA3"/>
<evidence type="ECO:0000313" key="1">
    <source>
        <dbReference type="EMBL" id="KAK7083816.1"/>
    </source>
</evidence>
<proteinExistence type="predicted"/>
<gene>
    <name evidence="1" type="ORF">SK128_020899</name>
</gene>
<comment type="caution">
    <text evidence="1">The sequence shown here is derived from an EMBL/GenBank/DDBJ whole genome shotgun (WGS) entry which is preliminary data.</text>
</comment>
<dbReference type="EMBL" id="JAXCGZ010002518">
    <property type="protein sequence ID" value="KAK7083816.1"/>
    <property type="molecule type" value="Genomic_DNA"/>
</dbReference>
<reference evidence="1 2" key="1">
    <citation type="submission" date="2023-11" db="EMBL/GenBank/DDBJ databases">
        <title>Halocaridina rubra genome assembly.</title>
        <authorList>
            <person name="Smith C."/>
        </authorList>
    </citation>
    <scope>NUCLEOTIDE SEQUENCE [LARGE SCALE GENOMIC DNA]</scope>
    <source>
        <strain evidence="1">EP-1</strain>
        <tissue evidence="1">Whole</tissue>
    </source>
</reference>
<evidence type="ECO:0000313" key="2">
    <source>
        <dbReference type="Proteomes" id="UP001381693"/>
    </source>
</evidence>
<feature type="non-terminal residue" evidence="1">
    <location>
        <position position="1"/>
    </location>
</feature>
<keyword evidence="2" id="KW-1185">Reference proteome</keyword>
<sequence>LLESVLLDFMVYYSTYRSTVHDLPVSSSVYLFYAWKNYDVSEESREEKTRNAEKSCVLTAGWKSFSPLMCKVLGDNC</sequence>
<accession>A0AAN8XJA3</accession>